<evidence type="ECO:0000313" key="2">
    <source>
        <dbReference type="Proteomes" id="UP001589797"/>
    </source>
</evidence>
<protein>
    <recommendedName>
        <fullName evidence="3">Acetoacetate decarboxylase (ADC)</fullName>
    </recommendedName>
</protein>
<organism evidence="1 2">
    <name type="scientific">Fontibacter flavus</name>
    <dbReference type="NCBI Taxonomy" id="654838"/>
    <lineage>
        <taxon>Bacteria</taxon>
        <taxon>Pseudomonadati</taxon>
        <taxon>Bacteroidota</taxon>
        <taxon>Cytophagia</taxon>
        <taxon>Cytophagales</taxon>
        <taxon>Cyclobacteriaceae</taxon>
        <taxon>Fontibacter</taxon>
    </lineage>
</organism>
<dbReference type="Gene3D" id="2.40.400.10">
    <property type="entry name" value="Acetoacetate decarboxylase-like"/>
    <property type="match status" value="1"/>
</dbReference>
<comment type="caution">
    <text evidence="1">The sequence shown here is derived from an EMBL/GenBank/DDBJ whole genome shotgun (WGS) entry which is preliminary data.</text>
</comment>
<dbReference type="EMBL" id="JBHLWI010000004">
    <property type="protein sequence ID" value="MFC0261523.1"/>
    <property type="molecule type" value="Genomic_DNA"/>
</dbReference>
<evidence type="ECO:0008006" key="3">
    <source>
        <dbReference type="Google" id="ProtNLM"/>
    </source>
</evidence>
<gene>
    <name evidence="1" type="ORF">ACFFIP_02430</name>
</gene>
<dbReference type="PANTHER" id="PTHR40518:SF1">
    <property type="entry name" value="ACETOACETATE DECARBOXYLASE"/>
    <property type="match status" value="1"/>
</dbReference>
<name>A0ABV6FNT0_9BACT</name>
<sequence length="214" mass="24033">MSSTQESIRQFPSPWTLKGEGVILVYKFNKDWVEVNGFLTESQKGNFKGGLGFVMLVNYHESPVGPYKELLIIPGKFKPHGRQSITRIFVDSVTSTMNGRHNWGIPKETVPIIWQKNGATETIGIGPEDDPILFCRIKTSGIAFPASTKIMPIKLHQELEGKVYLTNPSGSGWAKLAKIESLKVDQDHFPNIGKFKPLMCFKVNPFTMHFPDPE</sequence>
<dbReference type="RefSeq" id="WP_382385968.1">
    <property type="nucleotide sequence ID" value="NZ_JBHLWI010000004.1"/>
</dbReference>
<dbReference type="InterPro" id="IPR023375">
    <property type="entry name" value="ADC_dom_sf"/>
</dbReference>
<dbReference type="Proteomes" id="UP001589797">
    <property type="component" value="Unassembled WGS sequence"/>
</dbReference>
<keyword evidence="2" id="KW-1185">Reference proteome</keyword>
<accession>A0ABV6FNT0</accession>
<evidence type="ECO:0000313" key="1">
    <source>
        <dbReference type="EMBL" id="MFC0261523.1"/>
    </source>
</evidence>
<reference evidence="1 2" key="1">
    <citation type="submission" date="2024-09" db="EMBL/GenBank/DDBJ databases">
        <authorList>
            <person name="Sun Q."/>
            <person name="Mori K."/>
        </authorList>
    </citation>
    <scope>NUCLEOTIDE SEQUENCE [LARGE SCALE GENOMIC DNA]</scope>
    <source>
        <strain evidence="1 2">CCM 7650</strain>
    </source>
</reference>
<dbReference type="SUPFAM" id="SSF160104">
    <property type="entry name" value="Acetoacetate decarboxylase-like"/>
    <property type="match status" value="1"/>
</dbReference>
<dbReference type="PANTHER" id="PTHR40518">
    <property type="entry name" value="ACETOACETATE DECARBOXYLASE"/>
    <property type="match status" value="1"/>
</dbReference>
<proteinExistence type="predicted"/>